<accession>A0ABV0LI52</accession>
<comment type="caution">
    <text evidence="3">The sequence shown here is derived from an EMBL/GenBank/DDBJ whole genome shotgun (WGS) entry which is preliminary data.</text>
</comment>
<dbReference type="SUPFAM" id="SSF57884">
    <property type="entry name" value="Ada DNA repair protein, N-terminal domain (N-Ada 10)"/>
    <property type="match status" value="1"/>
</dbReference>
<reference evidence="3 4" key="1">
    <citation type="submission" date="2024-05" db="EMBL/GenBank/DDBJ databases">
        <authorList>
            <person name="Zhao H."/>
            <person name="Xu Y."/>
            <person name="Lin S."/>
            <person name="Spain J.C."/>
            <person name="Zhou N.-Y."/>
        </authorList>
    </citation>
    <scope>NUCLEOTIDE SEQUENCE [LARGE SCALE GENOMIC DNA]</scope>
    <source>
        <strain evidence="3 4">NEAU-NG30</strain>
    </source>
</reference>
<name>A0ABV0LI52_9PSEU</name>
<dbReference type="Proteomes" id="UP001440984">
    <property type="component" value="Unassembled WGS sequence"/>
</dbReference>
<evidence type="ECO:0000313" key="4">
    <source>
        <dbReference type="Proteomes" id="UP001440984"/>
    </source>
</evidence>
<protein>
    <submittedName>
        <fullName evidence="3">Uncharacterized protein</fullName>
    </submittedName>
</protein>
<keyword evidence="2" id="KW-1133">Transmembrane helix</keyword>
<evidence type="ECO:0000313" key="3">
    <source>
        <dbReference type="EMBL" id="MEQ0561158.1"/>
    </source>
</evidence>
<feature type="region of interest" description="Disordered" evidence="1">
    <location>
        <begin position="56"/>
        <end position="114"/>
    </location>
</feature>
<gene>
    <name evidence="3" type="ORF">ABJI51_18895</name>
</gene>
<keyword evidence="2" id="KW-0472">Membrane</keyword>
<sequence length="178" mass="18967">MLYIVLVLVLAALGLLVTALITASSLWAWVSIGLSVLAGLILVADWLRRRRRAAEPAAEPAESAESAETPADVEQTTLMPSSGDLGDPAEVPEPVTEEPADEETEPGEEATPADDIAVLADLEDEVVVVDEHPRYHLTTCPWLGSRNRIPIGVGEARQLGFTPCARCTPDATLVAAHR</sequence>
<dbReference type="InterPro" id="IPR035451">
    <property type="entry name" value="Ada-like_dom_sf"/>
</dbReference>
<evidence type="ECO:0000256" key="1">
    <source>
        <dbReference type="SAM" id="MobiDB-lite"/>
    </source>
</evidence>
<dbReference type="RefSeq" id="WP_348952344.1">
    <property type="nucleotide sequence ID" value="NZ_JBDZYD010000006.1"/>
</dbReference>
<dbReference type="EMBL" id="JBDZYD010000006">
    <property type="protein sequence ID" value="MEQ0561158.1"/>
    <property type="molecule type" value="Genomic_DNA"/>
</dbReference>
<proteinExistence type="predicted"/>
<feature type="compositionally biased region" description="Low complexity" evidence="1">
    <location>
        <begin position="56"/>
        <end position="68"/>
    </location>
</feature>
<feature type="transmembrane region" description="Helical" evidence="2">
    <location>
        <begin position="29"/>
        <end position="47"/>
    </location>
</feature>
<feature type="compositionally biased region" description="Acidic residues" evidence="1">
    <location>
        <begin position="95"/>
        <end position="112"/>
    </location>
</feature>
<evidence type="ECO:0000256" key="2">
    <source>
        <dbReference type="SAM" id="Phobius"/>
    </source>
</evidence>
<keyword evidence="2" id="KW-0812">Transmembrane</keyword>
<keyword evidence="4" id="KW-1185">Reference proteome</keyword>
<organism evidence="3 4">
    <name type="scientific">Amycolatopsis melonis</name>
    <dbReference type="NCBI Taxonomy" id="3156488"/>
    <lineage>
        <taxon>Bacteria</taxon>
        <taxon>Bacillati</taxon>
        <taxon>Actinomycetota</taxon>
        <taxon>Actinomycetes</taxon>
        <taxon>Pseudonocardiales</taxon>
        <taxon>Pseudonocardiaceae</taxon>
        <taxon>Amycolatopsis</taxon>
    </lineage>
</organism>